<feature type="DNA-binding region" description="H-T-H motif" evidence="4">
    <location>
        <begin position="55"/>
        <end position="74"/>
    </location>
</feature>
<dbReference type="Pfam" id="PF00440">
    <property type="entry name" value="TetR_N"/>
    <property type="match status" value="1"/>
</dbReference>
<dbReference type="Gene3D" id="1.10.357.10">
    <property type="entry name" value="Tetracycline Repressor, domain 2"/>
    <property type="match status" value="1"/>
</dbReference>
<dbReference type="PANTHER" id="PTHR30055">
    <property type="entry name" value="HTH-TYPE TRANSCRIPTIONAL REGULATOR RUTR"/>
    <property type="match status" value="1"/>
</dbReference>
<keyword evidence="1" id="KW-0805">Transcription regulation</keyword>
<dbReference type="PROSITE" id="PS50977">
    <property type="entry name" value="HTH_TETR_2"/>
    <property type="match status" value="1"/>
</dbReference>
<dbReference type="GO" id="GO:0003700">
    <property type="term" value="F:DNA-binding transcription factor activity"/>
    <property type="evidence" value="ECO:0007669"/>
    <property type="project" value="TreeGrafter"/>
</dbReference>
<evidence type="ECO:0000256" key="1">
    <source>
        <dbReference type="ARBA" id="ARBA00023015"/>
    </source>
</evidence>
<organism evidence="6 7">
    <name type="scientific">Actinophytocola oryzae</name>
    <dbReference type="NCBI Taxonomy" id="502181"/>
    <lineage>
        <taxon>Bacteria</taxon>
        <taxon>Bacillati</taxon>
        <taxon>Actinomycetota</taxon>
        <taxon>Actinomycetes</taxon>
        <taxon>Pseudonocardiales</taxon>
        <taxon>Pseudonocardiaceae</taxon>
    </lineage>
</organism>
<reference evidence="6 7" key="1">
    <citation type="submission" date="2019-03" db="EMBL/GenBank/DDBJ databases">
        <title>Genomic Encyclopedia of Archaeal and Bacterial Type Strains, Phase II (KMG-II): from individual species to whole genera.</title>
        <authorList>
            <person name="Goeker M."/>
        </authorList>
    </citation>
    <scope>NUCLEOTIDE SEQUENCE [LARGE SCALE GENOMIC DNA]</scope>
    <source>
        <strain evidence="6 7">DSM 45499</strain>
    </source>
</reference>
<dbReference type="PANTHER" id="PTHR30055:SF151">
    <property type="entry name" value="TRANSCRIPTIONAL REGULATORY PROTEIN"/>
    <property type="match status" value="1"/>
</dbReference>
<dbReference type="InterPro" id="IPR004111">
    <property type="entry name" value="Repressor_TetR_C"/>
</dbReference>
<dbReference type="SUPFAM" id="SSF46689">
    <property type="entry name" value="Homeodomain-like"/>
    <property type="match status" value="1"/>
</dbReference>
<dbReference type="AlphaFoldDB" id="A0A4R7VBA5"/>
<dbReference type="GO" id="GO:0045892">
    <property type="term" value="P:negative regulation of DNA-templated transcription"/>
    <property type="evidence" value="ECO:0007669"/>
    <property type="project" value="InterPro"/>
</dbReference>
<gene>
    <name evidence="6" type="ORF">CLV71_111271</name>
</gene>
<protein>
    <submittedName>
        <fullName evidence="6">TetR family transcriptional regulator</fullName>
    </submittedName>
</protein>
<comment type="caution">
    <text evidence="6">The sequence shown here is derived from an EMBL/GenBank/DDBJ whole genome shotgun (WGS) entry which is preliminary data.</text>
</comment>
<dbReference type="Pfam" id="PF02909">
    <property type="entry name" value="TetR_C_1"/>
    <property type="match status" value="1"/>
</dbReference>
<dbReference type="EMBL" id="SOCP01000011">
    <property type="protein sequence ID" value="TDV46312.1"/>
    <property type="molecule type" value="Genomic_DNA"/>
</dbReference>
<evidence type="ECO:0000259" key="5">
    <source>
        <dbReference type="PROSITE" id="PS50977"/>
    </source>
</evidence>
<dbReference type="Proteomes" id="UP000294927">
    <property type="component" value="Unassembled WGS sequence"/>
</dbReference>
<evidence type="ECO:0000256" key="4">
    <source>
        <dbReference type="PROSITE-ProRule" id="PRU00335"/>
    </source>
</evidence>
<name>A0A4R7VBA5_9PSEU</name>
<keyword evidence="2 4" id="KW-0238">DNA-binding</keyword>
<dbReference type="InterPro" id="IPR001647">
    <property type="entry name" value="HTH_TetR"/>
</dbReference>
<evidence type="ECO:0000313" key="7">
    <source>
        <dbReference type="Proteomes" id="UP000294927"/>
    </source>
</evidence>
<evidence type="ECO:0000313" key="6">
    <source>
        <dbReference type="EMBL" id="TDV46312.1"/>
    </source>
</evidence>
<dbReference type="RefSeq" id="WP_341771678.1">
    <property type="nucleotide sequence ID" value="NZ_SOCP01000011.1"/>
</dbReference>
<feature type="domain" description="HTH tetR-type" evidence="5">
    <location>
        <begin position="32"/>
        <end position="92"/>
    </location>
</feature>
<dbReference type="InterPro" id="IPR036271">
    <property type="entry name" value="Tet_transcr_reg_TetR-rel_C_sf"/>
</dbReference>
<dbReference type="Gene3D" id="1.10.10.60">
    <property type="entry name" value="Homeodomain-like"/>
    <property type="match status" value="1"/>
</dbReference>
<dbReference type="InterPro" id="IPR050109">
    <property type="entry name" value="HTH-type_TetR-like_transc_reg"/>
</dbReference>
<sequence>MVYAGQGDQRRVMELLWRAEREESPKPGPKPALTVELIVAAAIDIADERGMSALSMRAVGQRVGRTGMALYTYVPSKMEIIDLMYDTVIAETHRAYDLGNGWRAALTEWAEDMWAFYLRHPWVLSVSQARPVLGPNEYVLLDTVFGIMFETGLEPVEVRRLTGALFQLVRGVTQVVAEAKDAAASTGTSDDEWWHARAPLLTEMAPDFAERFPMVTKLAGADAFAMDDETQSYLEQSTKESFRSGLRTFFDGIEASVARKT</sequence>
<dbReference type="SUPFAM" id="SSF48498">
    <property type="entry name" value="Tetracyclin repressor-like, C-terminal domain"/>
    <property type="match status" value="1"/>
</dbReference>
<evidence type="ECO:0000256" key="3">
    <source>
        <dbReference type="ARBA" id="ARBA00023163"/>
    </source>
</evidence>
<accession>A0A4R7VBA5</accession>
<keyword evidence="7" id="KW-1185">Reference proteome</keyword>
<dbReference type="InterPro" id="IPR009057">
    <property type="entry name" value="Homeodomain-like_sf"/>
</dbReference>
<dbReference type="GO" id="GO:0000976">
    <property type="term" value="F:transcription cis-regulatory region binding"/>
    <property type="evidence" value="ECO:0007669"/>
    <property type="project" value="TreeGrafter"/>
</dbReference>
<keyword evidence="3" id="KW-0804">Transcription</keyword>
<proteinExistence type="predicted"/>
<evidence type="ECO:0000256" key="2">
    <source>
        <dbReference type="ARBA" id="ARBA00023125"/>
    </source>
</evidence>